<dbReference type="Pfam" id="PF01370">
    <property type="entry name" value="Epimerase"/>
    <property type="match status" value="1"/>
</dbReference>
<dbReference type="Gene3D" id="3.90.25.10">
    <property type="entry name" value="UDP-galactose 4-epimerase, domain 1"/>
    <property type="match status" value="1"/>
</dbReference>
<dbReference type="EC" id="4.2.1.45" evidence="4"/>
<dbReference type="PANTHER" id="PTHR43000">
    <property type="entry name" value="DTDP-D-GLUCOSE 4,6-DEHYDRATASE-RELATED"/>
    <property type="match status" value="1"/>
</dbReference>
<dbReference type="GO" id="GO:0047733">
    <property type="term" value="F:CDP-glucose 4,6-dehydratase activity"/>
    <property type="evidence" value="ECO:0007669"/>
    <property type="project" value="UniProtKB-EC"/>
</dbReference>
<keyword evidence="5" id="KW-1185">Reference proteome</keyword>
<dbReference type="InterPro" id="IPR001509">
    <property type="entry name" value="Epimerase_deHydtase"/>
</dbReference>
<evidence type="ECO:0000259" key="3">
    <source>
        <dbReference type="Pfam" id="PF01370"/>
    </source>
</evidence>
<dbReference type="Proteomes" id="UP001181355">
    <property type="component" value="Chromosome"/>
</dbReference>
<protein>
    <submittedName>
        <fullName evidence="4">CDP-glucose 4,6-dehydratase</fullName>
        <ecNumber evidence="4">4.2.1.45</ecNumber>
    </submittedName>
</protein>
<dbReference type="InterPro" id="IPR036291">
    <property type="entry name" value="NAD(P)-bd_dom_sf"/>
</dbReference>
<proteinExistence type="inferred from homology"/>
<dbReference type="RefSeq" id="WP_309483704.1">
    <property type="nucleotide sequence ID" value="NZ_CP133720.1"/>
</dbReference>
<keyword evidence="4" id="KW-0456">Lyase</keyword>
<dbReference type="EMBL" id="CP133720">
    <property type="protein sequence ID" value="WMW82229.1"/>
    <property type="molecule type" value="Genomic_DNA"/>
</dbReference>
<reference evidence="4" key="1">
    <citation type="submission" date="2023-09" db="EMBL/GenBank/DDBJ databases">
        <title>Undibacterium sp. 20NA77.5 isolated from freshwater.</title>
        <authorList>
            <person name="Le V."/>
            <person name="Ko S.-R."/>
            <person name="Ahn C.-Y."/>
            <person name="Oh H.-M."/>
        </authorList>
    </citation>
    <scope>NUCLEOTIDE SEQUENCE</scope>
    <source>
        <strain evidence="4">20NA77.5</strain>
    </source>
</reference>
<evidence type="ECO:0000313" key="5">
    <source>
        <dbReference type="Proteomes" id="UP001181355"/>
    </source>
</evidence>
<feature type="domain" description="NAD-dependent epimerase/dehydratase" evidence="3">
    <location>
        <begin position="22"/>
        <end position="251"/>
    </location>
</feature>
<comment type="similarity">
    <text evidence="2">Belongs to the NAD(P)-dependent epimerase/dehydratase family.</text>
</comment>
<dbReference type="InterPro" id="IPR013445">
    <property type="entry name" value="CDP_4_6_deHydtase"/>
</dbReference>
<dbReference type="NCBIfam" id="TIGR02622">
    <property type="entry name" value="CDP_4_6_dhtase"/>
    <property type="match status" value="1"/>
</dbReference>
<dbReference type="Gene3D" id="3.40.50.720">
    <property type="entry name" value="NAD(P)-binding Rossmann-like Domain"/>
    <property type="match status" value="1"/>
</dbReference>
<dbReference type="SUPFAM" id="SSF51735">
    <property type="entry name" value="NAD(P)-binding Rossmann-fold domains"/>
    <property type="match status" value="1"/>
</dbReference>
<organism evidence="4 5">
    <name type="scientific">Undibacterium cyanobacteriorum</name>
    <dbReference type="NCBI Taxonomy" id="3073561"/>
    <lineage>
        <taxon>Bacteria</taxon>
        <taxon>Pseudomonadati</taxon>
        <taxon>Pseudomonadota</taxon>
        <taxon>Betaproteobacteria</taxon>
        <taxon>Burkholderiales</taxon>
        <taxon>Oxalobacteraceae</taxon>
        <taxon>Undibacterium</taxon>
    </lineage>
</organism>
<evidence type="ECO:0000256" key="1">
    <source>
        <dbReference type="ARBA" id="ARBA00005125"/>
    </source>
</evidence>
<accession>A0ABY9RM01</accession>
<evidence type="ECO:0000313" key="4">
    <source>
        <dbReference type="EMBL" id="WMW82229.1"/>
    </source>
</evidence>
<comment type="pathway">
    <text evidence="1">Bacterial outer membrane biogenesis; LPS O-antigen biosynthesis.</text>
</comment>
<name>A0ABY9RM01_9BURK</name>
<evidence type="ECO:0000256" key="2">
    <source>
        <dbReference type="ARBA" id="ARBA00007637"/>
    </source>
</evidence>
<gene>
    <name evidence="4" type="primary">rfbG</name>
    <name evidence="4" type="ORF">RF679_08085</name>
</gene>
<sequence length="356" mass="39595">MVTSQTKRRLPNPQFWRGRKVALTGHTGFKGAWLSLVLEMLGAKVSGVALAPMGERNLFDAARIDQRVNGQFSDIRDYPQLKNWLQSTEAEVVLHLAAQALVRESYADPIKTMTTNFNGTLNVLEALREVPGCRSVVVVTTDKVYRNLENAQAFVEDDPLGGHDPYSASKAACEILVESYAKSFLTDLGIASARAGNVIGGGDWAADRLIPDAVRAWHSNQPLSIRRPEAVRPWQHVLEPICAYLVLAEHLYSCTPTFSTFNFGPSSESHVSVRTVIDQASTFWQGSSVAYASELQGPHEAGVLHLDCGKAKRELELTPLWEISKSIEKTMCWYRDFYHGDDAFNLCMRDIESYLC</sequence>